<evidence type="ECO:0000256" key="7">
    <source>
        <dbReference type="SAM" id="MobiDB-lite"/>
    </source>
</evidence>
<dbReference type="Proteomes" id="UP000274922">
    <property type="component" value="Unassembled WGS sequence"/>
</dbReference>
<dbReference type="EMBL" id="ML014123">
    <property type="protein sequence ID" value="RKP03392.1"/>
    <property type="molecule type" value="Genomic_DNA"/>
</dbReference>
<feature type="transmembrane region" description="Helical" evidence="6">
    <location>
        <begin position="44"/>
        <end position="66"/>
    </location>
</feature>
<keyword evidence="3 6" id="KW-0256">Endoplasmic reticulum</keyword>
<feature type="region of interest" description="Disordered" evidence="7">
    <location>
        <begin position="14"/>
        <end position="37"/>
    </location>
</feature>
<evidence type="ECO:0000256" key="3">
    <source>
        <dbReference type="ARBA" id="ARBA00022824"/>
    </source>
</evidence>
<dbReference type="Pfam" id="PF06624">
    <property type="entry name" value="RAMP4"/>
    <property type="match status" value="1"/>
</dbReference>
<dbReference type="AlphaFoldDB" id="A0A4P9XD71"/>
<protein>
    <recommendedName>
        <fullName evidence="6">Stress-associated endoplasmic reticulum protein</fullName>
    </recommendedName>
</protein>
<name>A0A4P9XD71_9FUNG</name>
<accession>A0A4P9XD71</accession>
<reference evidence="9" key="1">
    <citation type="journal article" date="2018" name="Nat. Microbiol.">
        <title>Leveraging single-cell genomics to expand the fungal tree of life.</title>
        <authorList>
            <person name="Ahrendt S.R."/>
            <person name="Quandt C.A."/>
            <person name="Ciobanu D."/>
            <person name="Clum A."/>
            <person name="Salamov A."/>
            <person name="Andreopoulos B."/>
            <person name="Cheng J.F."/>
            <person name="Woyke T."/>
            <person name="Pelin A."/>
            <person name="Henrissat B."/>
            <person name="Reynolds N.K."/>
            <person name="Benny G.L."/>
            <person name="Smith M.E."/>
            <person name="James T.Y."/>
            <person name="Grigoriev I.V."/>
        </authorList>
    </citation>
    <scope>NUCLEOTIDE SEQUENCE [LARGE SCALE GENOMIC DNA]</scope>
    <source>
        <strain evidence="9">ATCC 52028</strain>
    </source>
</reference>
<gene>
    <name evidence="8" type="ORF">CXG81DRAFT_23918</name>
</gene>
<comment type="subcellular location">
    <subcellularLocation>
        <location evidence="6">Membrane</location>
        <topology evidence="6">Single-pass membrane protein</topology>
    </subcellularLocation>
    <subcellularLocation>
        <location evidence="6">Endoplasmic reticulum membrane</location>
        <topology evidence="6">Single-pass membrane protein</topology>
    </subcellularLocation>
</comment>
<evidence type="ECO:0000256" key="4">
    <source>
        <dbReference type="ARBA" id="ARBA00022989"/>
    </source>
</evidence>
<keyword evidence="9" id="KW-1185">Reference proteome</keyword>
<comment type="similarity">
    <text evidence="1 6">Belongs to the RAMP4 family.</text>
</comment>
<keyword evidence="5 6" id="KW-0472">Membrane</keyword>
<proteinExistence type="inferred from homology"/>
<dbReference type="InterPro" id="IPR010580">
    <property type="entry name" value="ER_stress-assoc"/>
</dbReference>
<evidence type="ECO:0000256" key="1">
    <source>
        <dbReference type="ARBA" id="ARBA00005500"/>
    </source>
</evidence>
<sequence>MLANAPAKIRHRNNVFAQKTRGHARAEKQAEQEAESQAPRFRGLIMFLLIVVCGSVFAEIMSRLFLGRSL</sequence>
<organism evidence="8 9">
    <name type="scientific">Caulochytrium protostelioides</name>
    <dbReference type="NCBI Taxonomy" id="1555241"/>
    <lineage>
        <taxon>Eukaryota</taxon>
        <taxon>Fungi</taxon>
        <taxon>Fungi incertae sedis</taxon>
        <taxon>Chytridiomycota</taxon>
        <taxon>Chytridiomycota incertae sedis</taxon>
        <taxon>Chytridiomycetes</taxon>
        <taxon>Caulochytriales</taxon>
        <taxon>Caulochytriaceae</taxon>
        <taxon>Caulochytrium</taxon>
    </lineage>
</organism>
<evidence type="ECO:0000256" key="6">
    <source>
        <dbReference type="RuleBase" id="RU364120"/>
    </source>
</evidence>
<keyword evidence="2 6" id="KW-0812">Transmembrane</keyword>
<evidence type="ECO:0000256" key="5">
    <source>
        <dbReference type="ARBA" id="ARBA00023136"/>
    </source>
</evidence>
<keyword evidence="4 6" id="KW-1133">Transmembrane helix</keyword>
<dbReference type="GO" id="GO:0005789">
    <property type="term" value="C:endoplasmic reticulum membrane"/>
    <property type="evidence" value="ECO:0007669"/>
    <property type="project" value="UniProtKB-SubCell"/>
</dbReference>
<evidence type="ECO:0000313" key="9">
    <source>
        <dbReference type="Proteomes" id="UP000274922"/>
    </source>
</evidence>
<evidence type="ECO:0000256" key="2">
    <source>
        <dbReference type="ARBA" id="ARBA00022692"/>
    </source>
</evidence>
<comment type="function">
    <text evidence="6">Interacts with target proteins during translocation into the lumen of the endoplasmic reticulum. Protects unfolded target proteins against degradation and facilitate correct glycosylation.</text>
</comment>
<evidence type="ECO:0000313" key="8">
    <source>
        <dbReference type="EMBL" id="RKP03392.1"/>
    </source>
</evidence>